<protein>
    <submittedName>
        <fullName evidence="1">Uncharacterized protein</fullName>
    </submittedName>
</protein>
<evidence type="ECO:0000313" key="2">
    <source>
        <dbReference type="Proteomes" id="UP000198224"/>
    </source>
</evidence>
<dbReference type="eggNOG" id="ENOG50323KX">
    <property type="taxonomic scope" value="Bacteria"/>
</dbReference>
<dbReference type="Proteomes" id="UP000198224">
    <property type="component" value="Chromosome I"/>
</dbReference>
<dbReference type="AlphaFoldDB" id="A0A1C4YBT9"/>
<evidence type="ECO:0000313" key="1">
    <source>
        <dbReference type="EMBL" id="SCF18140.1"/>
    </source>
</evidence>
<accession>A0A1C4YBT9</accession>
<name>A0A1C4YBT9_9ACTN</name>
<keyword evidence="2" id="KW-1185">Reference proteome</keyword>
<gene>
    <name evidence="1" type="ORF">GA0070612_4528</name>
</gene>
<organism evidence="1 2">
    <name type="scientific">Micromonospora chokoriensis</name>
    <dbReference type="NCBI Taxonomy" id="356851"/>
    <lineage>
        <taxon>Bacteria</taxon>
        <taxon>Bacillati</taxon>
        <taxon>Actinomycetota</taxon>
        <taxon>Actinomycetes</taxon>
        <taxon>Micromonosporales</taxon>
        <taxon>Micromonosporaceae</taxon>
        <taxon>Micromonospora</taxon>
    </lineage>
</organism>
<reference evidence="2" key="1">
    <citation type="submission" date="2016-06" db="EMBL/GenBank/DDBJ databases">
        <authorList>
            <person name="Varghese N."/>
            <person name="Submissions Spin"/>
        </authorList>
    </citation>
    <scope>NUCLEOTIDE SEQUENCE [LARGE SCALE GENOMIC DNA]</scope>
    <source>
        <strain evidence="2">DSM 45160</strain>
    </source>
</reference>
<sequence length="94" mass="10072">MGCEPPLAGYLADMTDLYPPADDRELLRQAAAAHTAATRDVEAFLRRLPTVPDPADVTEYANLLTREDQTRGDRDAAADAAGLTIASLESDQGQ</sequence>
<dbReference type="EMBL" id="LT607409">
    <property type="protein sequence ID" value="SCF18140.1"/>
    <property type="molecule type" value="Genomic_DNA"/>
</dbReference>
<proteinExistence type="predicted"/>